<reference evidence="3" key="2">
    <citation type="submission" date="2020-09" db="EMBL/GenBank/DDBJ databases">
        <authorList>
            <person name="Sun Q."/>
            <person name="Zhou Y."/>
        </authorList>
    </citation>
    <scope>NUCLEOTIDE SEQUENCE</scope>
    <source>
        <strain evidence="3">CGMCC 1.15448</strain>
    </source>
</reference>
<sequence>MYVKQEFSLLFFLRTVRTDKKTGKAPLYYQLKIDGASLNRAVKGIALRPGDWDNVAKLVTAKEPKHQAFNKKISNLRTDLERHFDLIQAKSEIATPQMVLKAYETPLMKDKRKLEKQKNFALSQQVDDFITRFLQFSNKWETAHKNGRTPYPAQKALLEEKQRQLKEESEILIKNANLIFDDKEWEKTVMLGIDELLIQFLQIVLGGERAASTLEKMWGRKNRYVEFLRYRYNVDDIPMHQVEFKLAQQLLTYNISQFKMKENSAMKYVQLLKEVFSRSVSIGWQQSNVLAAFTCHYNDTDAEWLSMDDMIRLKGHVFSRDELNRIRDLYVFASFTGYSYVELSNATQEDYRTGVDGKVWISKDRQKTGSDETLPLLPVALEILEKYKDDPKCRRKKTLLPIPTNAAYNRCLKEIGDEMGFKIKLTTHTARYFFANAVADDNGLELRITAQLMGHKSLRTTQHYVKKNKRLLAANMQNVEDKLYGKDGALEVKVPQNSSEAKVITLRIVR</sequence>
<evidence type="ECO:0000313" key="4">
    <source>
        <dbReference type="Proteomes" id="UP000607559"/>
    </source>
</evidence>
<dbReference type="InterPro" id="IPR013762">
    <property type="entry name" value="Integrase-like_cat_sf"/>
</dbReference>
<organism evidence="3 4">
    <name type="scientific">Puia dinghuensis</name>
    <dbReference type="NCBI Taxonomy" id="1792502"/>
    <lineage>
        <taxon>Bacteria</taxon>
        <taxon>Pseudomonadati</taxon>
        <taxon>Bacteroidota</taxon>
        <taxon>Chitinophagia</taxon>
        <taxon>Chitinophagales</taxon>
        <taxon>Chitinophagaceae</taxon>
        <taxon>Puia</taxon>
    </lineage>
</organism>
<dbReference type="GO" id="GO:0006310">
    <property type="term" value="P:DNA recombination"/>
    <property type="evidence" value="ECO:0007669"/>
    <property type="project" value="UniProtKB-KW"/>
</dbReference>
<dbReference type="Proteomes" id="UP000607559">
    <property type="component" value="Unassembled WGS sequence"/>
</dbReference>
<dbReference type="EMBL" id="BMJC01000009">
    <property type="protein sequence ID" value="GGB26111.1"/>
    <property type="molecule type" value="Genomic_DNA"/>
</dbReference>
<dbReference type="PANTHER" id="PTHR30349:SF64">
    <property type="entry name" value="PROPHAGE INTEGRASE INTD-RELATED"/>
    <property type="match status" value="1"/>
</dbReference>
<feature type="domain" description="Tyr recombinase" evidence="2">
    <location>
        <begin position="300"/>
        <end position="477"/>
    </location>
</feature>
<evidence type="ECO:0000256" key="1">
    <source>
        <dbReference type="ARBA" id="ARBA00023172"/>
    </source>
</evidence>
<accession>A0A8J2UK34</accession>
<dbReference type="SUPFAM" id="SSF56349">
    <property type="entry name" value="DNA breaking-rejoining enzymes"/>
    <property type="match status" value="1"/>
</dbReference>
<keyword evidence="4" id="KW-1185">Reference proteome</keyword>
<dbReference type="GO" id="GO:0003677">
    <property type="term" value="F:DNA binding"/>
    <property type="evidence" value="ECO:0007669"/>
    <property type="project" value="InterPro"/>
</dbReference>
<dbReference type="Pfam" id="PF00589">
    <property type="entry name" value="Phage_integrase"/>
    <property type="match status" value="1"/>
</dbReference>
<gene>
    <name evidence="3" type="ORF">GCM10011511_57600</name>
</gene>
<dbReference type="InterPro" id="IPR002104">
    <property type="entry name" value="Integrase_catalytic"/>
</dbReference>
<keyword evidence="1" id="KW-0233">DNA recombination</keyword>
<dbReference type="AlphaFoldDB" id="A0A8J2UK34"/>
<protein>
    <recommendedName>
        <fullName evidence="2">Tyr recombinase domain-containing protein</fullName>
    </recommendedName>
</protein>
<dbReference type="GO" id="GO:0015074">
    <property type="term" value="P:DNA integration"/>
    <property type="evidence" value="ECO:0007669"/>
    <property type="project" value="InterPro"/>
</dbReference>
<dbReference type="InterPro" id="IPR011010">
    <property type="entry name" value="DNA_brk_join_enz"/>
</dbReference>
<dbReference type="RefSeq" id="WP_188938287.1">
    <property type="nucleotide sequence ID" value="NZ_BMJC01000009.1"/>
</dbReference>
<name>A0A8J2UK34_9BACT</name>
<dbReference type="PROSITE" id="PS51898">
    <property type="entry name" value="TYR_RECOMBINASE"/>
    <property type="match status" value="1"/>
</dbReference>
<reference evidence="3" key="1">
    <citation type="journal article" date="2014" name="Int. J. Syst. Evol. Microbiol.">
        <title>Complete genome sequence of Corynebacterium casei LMG S-19264T (=DSM 44701T), isolated from a smear-ripened cheese.</title>
        <authorList>
            <consortium name="US DOE Joint Genome Institute (JGI-PGF)"/>
            <person name="Walter F."/>
            <person name="Albersmeier A."/>
            <person name="Kalinowski J."/>
            <person name="Ruckert C."/>
        </authorList>
    </citation>
    <scope>NUCLEOTIDE SEQUENCE</scope>
    <source>
        <strain evidence="3">CGMCC 1.15448</strain>
    </source>
</reference>
<dbReference type="InterPro" id="IPR035386">
    <property type="entry name" value="Arm-DNA-bind_5"/>
</dbReference>
<proteinExistence type="predicted"/>
<dbReference type="PANTHER" id="PTHR30349">
    <property type="entry name" value="PHAGE INTEGRASE-RELATED"/>
    <property type="match status" value="1"/>
</dbReference>
<dbReference type="Pfam" id="PF17293">
    <property type="entry name" value="Arm-DNA-bind_5"/>
    <property type="match status" value="1"/>
</dbReference>
<dbReference type="Gene3D" id="1.10.443.10">
    <property type="entry name" value="Intergrase catalytic core"/>
    <property type="match status" value="1"/>
</dbReference>
<dbReference type="CDD" id="cd01185">
    <property type="entry name" value="INTN1_C_like"/>
    <property type="match status" value="1"/>
</dbReference>
<comment type="caution">
    <text evidence="3">The sequence shown here is derived from an EMBL/GenBank/DDBJ whole genome shotgun (WGS) entry which is preliminary data.</text>
</comment>
<dbReference type="InterPro" id="IPR050090">
    <property type="entry name" value="Tyrosine_recombinase_XerCD"/>
</dbReference>
<evidence type="ECO:0000313" key="3">
    <source>
        <dbReference type="EMBL" id="GGB26111.1"/>
    </source>
</evidence>
<evidence type="ECO:0000259" key="2">
    <source>
        <dbReference type="PROSITE" id="PS51898"/>
    </source>
</evidence>